<gene>
    <name evidence="2" type="ORF">BFO01nite_13520</name>
</gene>
<sequence length="58" mass="6495">MSKIETEGYDPLNNTKSRYRLLVGISMLLVLYVIVKNYIIDPGAKGFLTQTSLVTTNT</sequence>
<keyword evidence="1" id="KW-0812">Transmembrane</keyword>
<keyword evidence="1" id="KW-0472">Membrane</keyword>
<feature type="transmembrane region" description="Helical" evidence="1">
    <location>
        <begin position="21"/>
        <end position="40"/>
    </location>
</feature>
<evidence type="ECO:0000313" key="2">
    <source>
        <dbReference type="EMBL" id="GED57220.1"/>
    </source>
</evidence>
<evidence type="ECO:0000256" key="1">
    <source>
        <dbReference type="SAM" id="Phobius"/>
    </source>
</evidence>
<organism evidence="2 3">
    <name type="scientific">Brevibacillus formosus</name>
    <dbReference type="NCBI Taxonomy" id="54913"/>
    <lineage>
        <taxon>Bacteria</taxon>
        <taxon>Bacillati</taxon>
        <taxon>Bacillota</taxon>
        <taxon>Bacilli</taxon>
        <taxon>Bacillales</taxon>
        <taxon>Paenibacillaceae</taxon>
        <taxon>Brevibacillus</taxon>
    </lineage>
</organism>
<proteinExistence type="predicted"/>
<accession>A0ABQ0T1V0</accession>
<protein>
    <submittedName>
        <fullName evidence="2">Uncharacterized protein</fullName>
    </submittedName>
</protein>
<comment type="caution">
    <text evidence="2">The sequence shown here is derived from an EMBL/GenBank/DDBJ whole genome shotgun (WGS) entry which is preliminary data.</text>
</comment>
<keyword evidence="3" id="KW-1185">Reference proteome</keyword>
<evidence type="ECO:0000313" key="3">
    <source>
        <dbReference type="Proteomes" id="UP000319498"/>
    </source>
</evidence>
<dbReference type="EMBL" id="BJOL01000007">
    <property type="protein sequence ID" value="GED57220.1"/>
    <property type="molecule type" value="Genomic_DNA"/>
</dbReference>
<dbReference type="Proteomes" id="UP000319498">
    <property type="component" value="Unassembled WGS sequence"/>
</dbReference>
<keyword evidence="1" id="KW-1133">Transmembrane helix</keyword>
<name>A0ABQ0T1V0_9BACL</name>
<reference evidence="2 3" key="1">
    <citation type="submission" date="2019-06" db="EMBL/GenBank/DDBJ databases">
        <title>Whole genome shotgun sequence of Brevibacillus formosus NBRC 15716.</title>
        <authorList>
            <person name="Hosoyama A."/>
            <person name="Uohara A."/>
            <person name="Ohji S."/>
            <person name="Ichikawa N."/>
        </authorList>
    </citation>
    <scope>NUCLEOTIDE SEQUENCE [LARGE SCALE GENOMIC DNA]</scope>
    <source>
        <strain evidence="2 3">NBRC 15716</strain>
    </source>
</reference>